<feature type="domain" description="Lipid-binding serum glycoprotein N-terminal" evidence="5">
    <location>
        <begin position="35"/>
        <end position="243"/>
    </location>
</feature>
<keyword evidence="4" id="KW-0753">Steroid metabolism</keyword>
<dbReference type="GO" id="GO:0034375">
    <property type="term" value="P:high-density lipoprotein particle remodeling"/>
    <property type="evidence" value="ECO:0007669"/>
    <property type="project" value="UniProtKB-UniRule"/>
</dbReference>
<evidence type="ECO:0000259" key="5">
    <source>
        <dbReference type="SMART" id="SM00328"/>
    </source>
</evidence>
<dbReference type="InterPro" id="IPR017942">
    <property type="entry name" value="Lipid-bd_serum_glycop_N"/>
</dbReference>
<comment type="subcellular location">
    <subcellularLocation>
        <location evidence="4">Secreted</location>
    </subcellularLocation>
    <text evidence="4">Secreted in plasma.</text>
</comment>
<dbReference type="GO" id="GO:0120020">
    <property type="term" value="F:cholesterol transfer activity"/>
    <property type="evidence" value="ECO:0007669"/>
    <property type="project" value="InterPro"/>
</dbReference>
<dbReference type="Gene3D" id="3.15.10.10">
    <property type="entry name" value="Bactericidal permeability-increasing protein, domain 1"/>
    <property type="match status" value="1"/>
</dbReference>
<dbReference type="AlphaFoldDB" id="A0A553NMH0"/>
<dbReference type="PANTHER" id="PTHR47616:SF1">
    <property type="entry name" value="CHOLESTERYL ESTER TRANSFER PROTEIN"/>
    <property type="match status" value="1"/>
</dbReference>
<evidence type="ECO:0000313" key="6">
    <source>
        <dbReference type="EMBL" id="TRY66617.1"/>
    </source>
</evidence>
<keyword evidence="7" id="KW-1185">Reference proteome</keyword>
<dbReference type="SMART" id="SM00328">
    <property type="entry name" value="BPI1"/>
    <property type="match status" value="1"/>
</dbReference>
<dbReference type="GO" id="GO:0055091">
    <property type="term" value="P:phospholipid homeostasis"/>
    <property type="evidence" value="ECO:0007669"/>
    <property type="project" value="TreeGrafter"/>
</dbReference>
<dbReference type="STRING" id="623744.A0A553NMH0"/>
<feature type="signal peptide" evidence="4">
    <location>
        <begin position="1"/>
        <end position="21"/>
    </location>
</feature>
<dbReference type="GO" id="GO:0015485">
    <property type="term" value="F:cholesterol binding"/>
    <property type="evidence" value="ECO:0007669"/>
    <property type="project" value="TreeGrafter"/>
</dbReference>
<keyword evidence="4" id="KW-0813">Transport</keyword>
<dbReference type="OrthoDB" id="9940758at2759"/>
<dbReference type="SUPFAM" id="SSF55394">
    <property type="entry name" value="Bactericidal permeability-increasing protein, BPI"/>
    <property type="match status" value="2"/>
</dbReference>
<dbReference type="GO" id="GO:0031210">
    <property type="term" value="F:phosphatidylcholine binding"/>
    <property type="evidence" value="ECO:0007669"/>
    <property type="project" value="TreeGrafter"/>
</dbReference>
<evidence type="ECO:0000256" key="2">
    <source>
        <dbReference type="ARBA" id="ARBA00022525"/>
    </source>
</evidence>
<dbReference type="GO" id="GO:0043691">
    <property type="term" value="P:reverse cholesterol transport"/>
    <property type="evidence" value="ECO:0007669"/>
    <property type="project" value="InterPro"/>
</dbReference>
<dbReference type="PANTHER" id="PTHR47616">
    <property type="entry name" value="CHOLESTERYL ESTER TRANSFER PROTEIN"/>
    <property type="match status" value="1"/>
</dbReference>
<dbReference type="EMBL" id="SRMA01026833">
    <property type="protein sequence ID" value="TRY66617.1"/>
    <property type="molecule type" value="Genomic_DNA"/>
</dbReference>
<keyword evidence="4" id="KW-0445">Lipid transport</keyword>
<accession>A0A553NMH0</accession>
<dbReference type="GO" id="GO:0034197">
    <property type="term" value="P:triglyceride transport"/>
    <property type="evidence" value="ECO:0007669"/>
    <property type="project" value="UniProtKB-UniRule"/>
</dbReference>
<dbReference type="GO" id="GO:0017129">
    <property type="term" value="F:triglyceride binding"/>
    <property type="evidence" value="ECO:0007669"/>
    <property type="project" value="TreeGrafter"/>
</dbReference>
<gene>
    <name evidence="6" type="ORF">DNTS_034054</name>
</gene>
<keyword evidence="4" id="KW-0732">Signal</keyword>
<dbReference type="GO" id="GO:0034364">
    <property type="term" value="C:high-density lipoprotein particle"/>
    <property type="evidence" value="ECO:0007669"/>
    <property type="project" value="UniProtKB-UniRule"/>
</dbReference>
<reference evidence="6 7" key="1">
    <citation type="journal article" date="2019" name="Sci. Data">
        <title>Hybrid genome assembly and annotation of Danionella translucida.</title>
        <authorList>
            <person name="Kadobianskyi M."/>
            <person name="Schulze L."/>
            <person name="Schuelke M."/>
            <person name="Judkewitz B."/>
        </authorList>
    </citation>
    <scope>NUCLEOTIDE SEQUENCE [LARGE SCALE GENOMIC DNA]</scope>
    <source>
        <strain evidence="6 7">Bolton</strain>
    </source>
</reference>
<comment type="similarity">
    <text evidence="1 4">Belongs to the BPI/LBP/Plunc superfamily. BPI/LBP family.</text>
</comment>
<comment type="caution">
    <text evidence="6">The sequence shown here is derived from an EMBL/GenBank/DDBJ whole genome shotgun (WGS) entry which is preliminary data.</text>
</comment>
<keyword evidence="3" id="KW-0325">Glycoprotein</keyword>
<comment type="function">
    <text evidence="4">Involved in the transfer of neutral lipids, including cholesteryl ester and triglyceride, among lipoprotein particles. Allows the net movement of cholesteryl ester from high density lipoproteins/HDL to triglyceride-rich very low density lipoproteins/VLDL, and the equimolar transport of triglyceride from VLDL to HDL.</text>
</comment>
<evidence type="ECO:0000313" key="7">
    <source>
        <dbReference type="Proteomes" id="UP000316079"/>
    </source>
</evidence>
<evidence type="ECO:0000256" key="1">
    <source>
        <dbReference type="ARBA" id="ARBA00007292"/>
    </source>
</evidence>
<evidence type="ECO:0000256" key="3">
    <source>
        <dbReference type="ARBA" id="ARBA00023180"/>
    </source>
</evidence>
<keyword evidence="4" id="KW-1207">Sterol metabolism</keyword>
<dbReference type="GO" id="GO:0034372">
    <property type="term" value="P:very-low-density lipoprotein particle remodeling"/>
    <property type="evidence" value="ECO:0007669"/>
    <property type="project" value="UniProtKB-UniRule"/>
</dbReference>
<keyword evidence="4" id="KW-0153">Cholesterol metabolism</keyword>
<dbReference type="Pfam" id="PF01273">
    <property type="entry name" value="LBP_BPI_CETP"/>
    <property type="match status" value="1"/>
</dbReference>
<dbReference type="GO" id="GO:0042632">
    <property type="term" value="P:cholesterol homeostasis"/>
    <property type="evidence" value="ECO:0007669"/>
    <property type="project" value="TreeGrafter"/>
</dbReference>
<dbReference type="InterPro" id="IPR017130">
    <property type="entry name" value="Cholesteryl_ester_transfer"/>
</dbReference>
<name>A0A553NMH0_9TELE</name>
<dbReference type="GO" id="GO:0006641">
    <property type="term" value="P:triglyceride metabolic process"/>
    <property type="evidence" value="ECO:0007669"/>
    <property type="project" value="TreeGrafter"/>
</dbReference>
<feature type="chain" id="PRO_5022279967" description="Cholesteryl ester transfer protein" evidence="4">
    <location>
        <begin position="22"/>
        <end position="503"/>
    </location>
</feature>
<dbReference type="GO" id="GO:0008203">
    <property type="term" value="P:cholesterol metabolic process"/>
    <property type="evidence" value="ECO:0007669"/>
    <property type="project" value="UniProtKB-UniRule"/>
</dbReference>
<dbReference type="GO" id="GO:0046470">
    <property type="term" value="P:phosphatidylcholine metabolic process"/>
    <property type="evidence" value="ECO:0007669"/>
    <property type="project" value="TreeGrafter"/>
</dbReference>
<dbReference type="Gene3D" id="3.15.20.10">
    <property type="entry name" value="Bactericidal permeability-increasing protein, domain 2"/>
    <property type="match status" value="1"/>
</dbReference>
<organism evidence="6 7">
    <name type="scientific">Danionella cerebrum</name>
    <dbReference type="NCBI Taxonomy" id="2873325"/>
    <lineage>
        <taxon>Eukaryota</taxon>
        <taxon>Metazoa</taxon>
        <taxon>Chordata</taxon>
        <taxon>Craniata</taxon>
        <taxon>Vertebrata</taxon>
        <taxon>Euteleostomi</taxon>
        <taxon>Actinopterygii</taxon>
        <taxon>Neopterygii</taxon>
        <taxon>Teleostei</taxon>
        <taxon>Ostariophysi</taxon>
        <taxon>Cypriniformes</taxon>
        <taxon>Danionidae</taxon>
        <taxon>Danioninae</taxon>
        <taxon>Danionella</taxon>
    </lineage>
</organism>
<dbReference type="GO" id="GO:0005548">
    <property type="term" value="F:phospholipid transporter activity"/>
    <property type="evidence" value="ECO:0007669"/>
    <property type="project" value="TreeGrafter"/>
</dbReference>
<dbReference type="InterPro" id="IPR017943">
    <property type="entry name" value="Bactericidal_perm-incr_a/b_dom"/>
</dbReference>
<evidence type="ECO:0000256" key="4">
    <source>
        <dbReference type="PIRNR" id="PIRNR037185"/>
    </source>
</evidence>
<dbReference type="GO" id="GO:0034374">
    <property type="term" value="P:low-density lipoprotein particle remodeling"/>
    <property type="evidence" value="ECO:0007669"/>
    <property type="project" value="TreeGrafter"/>
</dbReference>
<keyword evidence="4" id="KW-0443">Lipid metabolism</keyword>
<sequence length="503" mass="55764">MARRSLLLVVLVLFKFSSCCLDPPEAYRFTGAVCRLTYPAAVVLNEKTTQVIEAAFQHARYPVVEGERSVGLGTINYGFHNLEIHNLSIGKSEFELKENVGIGMTISNVSAVFKGTLNYGYGSWLVSVKQSVEFEVVSQIDLGINPKLYCGKGRVAADTSDCYLTFHKLKLLLHGDRDPGLLKRAFTDIVTFTVKLVVKSQDQAEQFLSDGSIGVDISVTSYPIIKTNYIESYHKGLVTYNQSTSDMSHSVFHPSQLSEERMLYFWFSDDLLNSLLGAIHKDGRFVRNISGAELTDLFQTELSSPRPELLSKWLSSEAPVLQARSVLSVATHLQSTPEGTSVQAVAGVELLQEGQDDPLLYFETDVAVTVQASYAEKKLILMATGQNVSITKVSTSDGATEVGTELSLLSFNCKINSHHKLFFSPKIANSLRVYLQEAVEKMGIPKVISYLEPEITAVMDEHGLNLFDIINPIVTHQNGYVVVQLDFGFPQHLLVEFLKRTLE</sequence>
<dbReference type="PIRSF" id="PIRSF037185">
    <property type="entry name" value="Cholesteryl_ester_transf"/>
    <property type="match status" value="1"/>
</dbReference>
<protein>
    <recommendedName>
        <fullName evidence="4">Cholesteryl ester transfer protein</fullName>
    </recommendedName>
</protein>
<dbReference type="Proteomes" id="UP000316079">
    <property type="component" value="Unassembled WGS sequence"/>
</dbReference>
<proteinExistence type="inferred from homology"/>
<keyword evidence="2 4" id="KW-0964">Secreted</keyword>
<dbReference type="GO" id="GO:0070328">
    <property type="term" value="P:triglyceride homeostasis"/>
    <property type="evidence" value="ECO:0007669"/>
    <property type="project" value="TreeGrafter"/>
</dbReference>